<evidence type="ECO:0000256" key="2">
    <source>
        <dbReference type="SAM" id="SignalP"/>
    </source>
</evidence>
<dbReference type="OrthoDB" id="9802683at2"/>
<dbReference type="InterPro" id="IPR014716">
    <property type="entry name" value="Fibrinogen_a/b/g_C_1"/>
</dbReference>
<dbReference type="Proteomes" id="UP000192359">
    <property type="component" value="Unassembled WGS sequence"/>
</dbReference>
<evidence type="ECO:0000256" key="1">
    <source>
        <dbReference type="SAM" id="MobiDB-lite"/>
    </source>
</evidence>
<dbReference type="InterPro" id="IPR036056">
    <property type="entry name" value="Fibrinogen-like_C"/>
</dbReference>
<feature type="compositionally biased region" description="Low complexity" evidence="1">
    <location>
        <begin position="291"/>
        <end position="312"/>
    </location>
</feature>
<keyword evidence="5" id="KW-1185">Reference proteome</keyword>
<feature type="region of interest" description="Disordered" evidence="1">
    <location>
        <begin position="775"/>
        <end position="818"/>
    </location>
</feature>
<comment type="caution">
    <text evidence="4">The sequence shown here is derived from an EMBL/GenBank/DDBJ whole genome shotgun (WGS) entry which is preliminary data.</text>
</comment>
<feature type="region of interest" description="Disordered" evidence="1">
    <location>
        <begin position="280"/>
        <end position="312"/>
    </location>
</feature>
<gene>
    <name evidence="4" type="ORF">A7979_07000</name>
</gene>
<dbReference type="SUPFAM" id="SSF56496">
    <property type="entry name" value="Fibrinogen C-terminal domain-like"/>
    <property type="match status" value="1"/>
</dbReference>
<evidence type="ECO:0000313" key="4">
    <source>
        <dbReference type="EMBL" id="ORC15477.1"/>
    </source>
</evidence>
<feature type="domain" description="Fibrinogen C-terminal" evidence="3">
    <location>
        <begin position="38"/>
        <end position="100"/>
    </location>
</feature>
<feature type="compositionally biased region" description="Low complexity" evidence="1">
    <location>
        <begin position="775"/>
        <end position="789"/>
    </location>
</feature>
<accession>A0A1Y1RN75</accession>
<dbReference type="PROSITE" id="PS51406">
    <property type="entry name" value="FIBRINOGEN_C_2"/>
    <property type="match status" value="1"/>
</dbReference>
<feature type="region of interest" description="Disordered" evidence="1">
    <location>
        <begin position="830"/>
        <end position="852"/>
    </location>
</feature>
<dbReference type="Gene3D" id="3.90.215.10">
    <property type="entry name" value="Gamma Fibrinogen, chain A, domain 1"/>
    <property type="match status" value="1"/>
</dbReference>
<feature type="compositionally biased region" description="Low complexity" evidence="1">
    <location>
        <begin position="833"/>
        <end position="852"/>
    </location>
</feature>
<dbReference type="NCBIfam" id="NF040941">
    <property type="entry name" value="GGGWT_bact"/>
    <property type="match status" value="1"/>
</dbReference>
<dbReference type="InterPro" id="IPR002181">
    <property type="entry name" value="Fibrinogen_a/b/g_C_dom"/>
</dbReference>
<dbReference type="Gene3D" id="2.60.120.260">
    <property type="entry name" value="Galactose-binding domain-like"/>
    <property type="match status" value="1"/>
</dbReference>
<name>A0A1Y1RN75_9MICC</name>
<evidence type="ECO:0000313" key="5">
    <source>
        <dbReference type="Proteomes" id="UP000192359"/>
    </source>
</evidence>
<reference evidence="4 5" key="1">
    <citation type="submission" date="2016-05" db="EMBL/GenBank/DDBJ databases">
        <title>Draft genome sequence of a porcine commensal Rothia nasimurium.</title>
        <authorList>
            <person name="Gaiser R.A."/>
            <person name="Van Baarlen P."/>
            <person name="Wells J.M."/>
        </authorList>
    </citation>
    <scope>NUCLEOTIDE SEQUENCE [LARGE SCALE GENOMIC DNA]</scope>
    <source>
        <strain evidence="4 5">PT-32</strain>
    </source>
</reference>
<evidence type="ECO:0000259" key="3">
    <source>
        <dbReference type="PROSITE" id="PS51406"/>
    </source>
</evidence>
<keyword evidence="2" id="KW-0732">Signal</keyword>
<feature type="compositionally biased region" description="Low complexity" evidence="1">
    <location>
        <begin position="799"/>
        <end position="813"/>
    </location>
</feature>
<dbReference type="EMBL" id="LXWF01000043">
    <property type="protein sequence ID" value="ORC15477.1"/>
    <property type="molecule type" value="Genomic_DNA"/>
</dbReference>
<feature type="chain" id="PRO_5012010900" description="Fibrinogen C-terminal domain-containing protein" evidence="2">
    <location>
        <begin position="32"/>
        <end position="1024"/>
    </location>
</feature>
<feature type="signal peptide" evidence="2">
    <location>
        <begin position="1"/>
        <end position="31"/>
    </location>
</feature>
<dbReference type="RefSeq" id="WP_143539226.1">
    <property type="nucleotide sequence ID" value="NZ_LXWF01000043.1"/>
</dbReference>
<proteinExistence type="predicted"/>
<organism evidence="4 5">
    <name type="scientific">Rothia nasimurium</name>
    <dbReference type="NCBI Taxonomy" id="85336"/>
    <lineage>
        <taxon>Bacteria</taxon>
        <taxon>Bacillati</taxon>
        <taxon>Actinomycetota</taxon>
        <taxon>Actinomycetes</taxon>
        <taxon>Micrococcales</taxon>
        <taxon>Micrococcaceae</taxon>
        <taxon>Rothia</taxon>
    </lineage>
</organism>
<sequence length="1024" mass="110224">MKKPSLITKIAVGAVALGVGVSTLPGATANAAYVANGLSSETAAASCWEIKQNDPESKSGAYWLWTDEMDAPAQFYCDQETNGGGWVMIGRGREGWSEDYAGKGNPRDLATNPDGTDAFSPVQLPSTTVDALLGSTKVKDLEDGVRFNRAGNAEGTAWQNMYAQRSKIEDWSWTLSAYHPWENVRYDNDPTLGADRTTALSVNRVSNDNDYYYANNFYGRSNQQWKIGFAYGRMLQGTASADSYLWSPSSTGYAIPFTQVFVRPKLTQADLNLTDIADSGTAESTKPALPSSRSSRVSWRTSAESGTGSTSELNTRVQAIDQLGDTVYTGGDFAFVENAATGEKVQQKFIAGYDVNTGELVRTFTPQLNGQVKAIAPLPNGKLAVGGEFTEVNGQPSKGFVILDPVTGATDTSLGWDVVNRGASGVSFVKSITVHGGHVYIGGNFTHVKGSTSNVYAYSKNVARFRLSDNSVDWNWRPVTNGTVNGISASDEGISIAGYFSTLNGDHAWKLAYLNLTDGKAAQQWNWTLSYRANNPTSRDGFQFDVQDAGSTVWAAGAEHLLAQYEKANLANRPSTFITKSGGDFQDLSLNKNGVLFAACHCGDWIYSGADTFNNPWEAPTYNGVNTIRLVAAFDSQTGEILPSFNPILQGARGHGVWATFTDSTGVLWVGGDITRSLGTNGVQQTVGFARYAPNDSTAPATASNLAVTTDGTTDSLTWNGAGERGVTYQILRNNRVVASTTKTNYSLPTTEGARYFVRVADAAGNLSASTPVATVANPVPNPAPTTEKPVTEPPVAEPTPTATTEAPVDPATPIDPAVKPIDQITEEPAPPVVEENPAPAEPVTPAEPVKPADQQIVSSGDQWNVAFYLTNRYDKTWRSTNYAYNTARQWYVAPTSIGWGEFSLATRLQFSYFEQPMSMFLRKEIELTPQPNQELVLTTYADDGIAIYVNGREVNRTNLMAGATANTAAQSDVTYSLAKATPITVVVPASQLNQGKNVIAVEVHSYRRAKSSTFDMDATLRTS</sequence>
<protein>
    <recommendedName>
        <fullName evidence="3">Fibrinogen C-terminal domain-containing protein</fullName>
    </recommendedName>
</protein>
<dbReference type="AlphaFoldDB" id="A0A1Y1RN75"/>